<dbReference type="EMBL" id="MN740271">
    <property type="protein sequence ID" value="QHT97015.1"/>
    <property type="molecule type" value="Genomic_DNA"/>
</dbReference>
<dbReference type="AlphaFoldDB" id="A0A6C0IX57"/>
<dbReference type="Gene3D" id="3.60.21.10">
    <property type="match status" value="1"/>
</dbReference>
<dbReference type="PANTHER" id="PTHR37844">
    <property type="entry name" value="SER/THR PROTEIN PHOSPHATASE SUPERFAMILY (AFU_ORTHOLOGUE AFUA_1G14840)"/>
    <property type="match status" value="1"/>
</dbReference>
<dbReference type="GO" id="GO:0016787">
    <property type="term" value="F:hydrolase activity"/>
    <property type="evidence" value="ECO:0007669"/>
    <property type="project" value="InterPro"/>
</dbReference>
<sequence length="263" mass="30154">MHLQFVSDLHLEYQSRYPFIPRVAPHIALLGDIGRPSSSIYQRFISNLSKRFVTVIIIAGNHEYYCQKNNIQTVGQIQAQIESLCSNYSNVHFLENRALTIEGVRILGMTLWTDIPKELWRLARKKMQDYHLSYIDCYPEINVGVPLAPEHTSAWHNDSIRWLKEELAAPGYQNTPIIVLTHHAPYHIGTSDERFSNGPLQCCYSTDLSPLFHRPIIAWAYGHTHYPFDKKIGTIRLASNPYGYPNELSTSSQAITQPKVFIS</sequence>
<feature type="domain" description="Calcineurin-like phosphoesterase" evidence="1">
    <location>
        <begin position="5"/>
        <end position="227"/>
    </location>
</feature>
<evidence type="ECO:0000313" key="2">
    <source>
        <dbReference type="EMBL" id="QHT97015.1"/>
    </source>
</evidence>
<proteinExistence type="predicted"/>
<organism evidence="2">
    <name type="scientific">viral metagenome</name>
    <dbReference type="NCBI Taxonomy" id="1070528"/>
    <lineage>
        <taxon>unclassified sequences</taxon>
        <taxon>metagenomes</taxon>
        <taxon>organismal metagenomes</taxon>
    </lineage>
</organism>
<dbReference type="InterPro" id="IPR004843">
    <property type="entry name" value="Calcineurin-like_PHP"/>
</dbReference>
<protein>
    <recommendedName>
        <fullName evidence="1">Calcineurin-like phosphoesterase domain-containing protein</fullName>
    </recommendedName>
</protein>
<dbReference type="InterPro" id="IPR029052">
    <property type="entry name" value="Metallo-depent_PP-like"/>
</dbReference>
<evidence type="ECO:0000259" key="1">
    <source>
        <dbReference type="Pfam" id="PF00149"/>
    </source>
</evidence>
<reference evidence="2" key="1">
    <citation type="journal article" date="2020" name="Nature">
        <title>Giant virus diversity and host interactions through global metagenomics.</title>
        <authorList>
            <person name="Schulz F."/>
            <person name="Roux S."/>
            <person name="Paez-Espino D."/>
            <person name="Jungbluth S."/>
            <person name="Walsh D.A."/>
            <person name="Denef V.J."/>
            <person name="McMahon K.D."/>
            <person name="Konstantinidis K.T."/>
            <person name="Eloe-Fadrosh E.A."/>
            <person name="Kyrpides N.C."/>
            <person name="Woyke T."/>
        </authorList>
    </citation>
    <scope>NUCLEOTIDE SEQUENCE</scope>
    <source>
        <strain evidence="2">GVMAG-M-3300024510-1</strain>
    </source>
</reference>
<name>A0A6C0IX57_9ZZZZ</name>
<accession>A0A6C0IX57</accession>
<dbReference type="SUPFAM" id="SSF56300">
    <property type="entry name" value="Metallo-dependent phosphatases"/>
    <property type="match status" value="1"/>
</dbReference>
<dbReference type="Pfam" id="PF00149">
    <property type="entry name" value="Metallophos"/>
    <property type="match status" value="1"/>
</dbReference>
<dbReference type="PANTHER" id="PTHR37844:SF2">
    <property type="entry name" value="SER_THR PROTEIN PHOSPHATASE SUPERFAMILY (AFU_ORTHOLOGUE AFUA_1G14840)"/>
    <property type="match status" value="1"/>
</dbReference>